<dbReference type="KEGG" id="xyk:GT347_09985"/>
<dbReference type="Pfam" id="PF00300">
    <property type="entry name" value="His_Phos_1"/>
    <property type="match status" value="1"/>
</dbReference>
<dbReference type="GO" id="GO:0016301">
    <property type="term" value="F:kinase activity"/>
    <property type="evidence" value="ECO:0007669"/>
    <property type="project" value="UniProtKB-KW"/>
</dbReference>
<keyword evidence="1" id="KW-0808">Transferase</keyword>
<dbReference type="AlphaFoldDB" id="A0A857J631"/>
<accession>A0A857J631</accession>
<dbReference type="InterPro" id="IPR013078">
    <property type="entry name" value="His_Pase_superF_clade-1"/>
</dbReference>
<name>A0A857J631_9BURK</name>
<dbReference type="SMART" id="SM00855">
    <property type="entry name" value="PGAM"/>
    <property type="match status" value="1"/>
</dbReference>
<evidence type="ECO:0000313" key="2">
    <source>
        <dbReference type="Proteomes" id="UP000464787"/>
    </source>
</evidence>
<protein>
    <submittedName>
        <fullName evidence="1">Phosphoglycerate kinase</fullName>
    </submittedName>
</protein>
<proteinExistence type="predicted"/>
<dbReference type="EMBL" id="CP047650">
    <property type="protein sequence ID" value="QHI98295.1"/>
    <property type="molecule type" value="Genomic_DNA"/>
</dbReference>
<dbReference type="SUPFAM" id="SSF53254">
    <property type="entry name" value="Phosphoglycerate mutase-like"/>
    <property type="match status" value="1"/>
</dbReference>
<dbReference type="Proteomes" id="UP000464787">
    <property type="component" value="Chromosome"/>
</dbReference>
<dbReference type="InterPro" id="IPR029033">
    <property type="entry name" value="His_PPase_superfam"/>
</dbReference>
<reference evidence="1 2" key="1">
    <citation type="submission" date="2020-01" db="EMBL/GenBank/DDBJ databases">
        <title>Genome sequencing of strain KACC 21265.</title>
        <authorList>
            <person name="Heo J."/>
            <person name="Kim S.-J."/>
            <person name="Kim J.-S."/>
            <person name="Hong S.-B."/>
            <person name="Kwon S.-W."/>
        </authorList>
    </citation>
    <scope>NUCLEOTIDE SEQUENCE [LARGE SCALE GENOMIC DNA]</scope>
    <source>
        <strain evidence="1 2">KACC 21265</strain>
    </source>
</reference>
<organism evidence="1 2">
    <name type="scientific">Xylophilus rhododendri</name>
    <dbReference type="NCBI Taxonomy" id="2697032"/>
    <lineage>
        <taxon>Bacteria</taxon>
        <taxon>Pseudomonadati</taxon>
        <taxon>Pseudomonadota</taxon>
        <taxon>Betaproteobacteria</taxon>
        <taxon>Burkholderiales</taxon>
        <taxon>Xylophilus</taxon>
    </lineage>
</organism>
<keyword evidence="2" id="KW-1185">Reference proteome</keyword>
<gene>
    <name evidence="1" type="ORF">GT347_09985</name>
</gene>
<dbReference type="Gene3D" id="3.40.50.1240">
    <property type="entry name" value="Phosphoglycerate mutase-like"/>
    <property type="match status" value="1"/>
</dbReference>
<sequence>MPSLWLVRHARPLIAPGLCYGQLDVAADAAETAAAAAELASALPSGLRLLSSPLQRCTSLAEALAELRPDLTVRHDSRLAEMAFGRWEGQAWDTISADALAAWTADFAHHAPGGGETVSAFMARVCDAFDALEERPPQLWITHAGVIRAASLIAQGRRQVHSAQDWPEQPIGFGSRTELRWTASP</sequence>
<dbReference type="RefSeq" id="WP_160551812.1">
    <property type="nucleotide sequence ID" value="NZ_CP047650.1"/>
</dbReference>
<keyword evidence="1" id="KW-0418">Kinase</keyword>
<evidence type="ECO:0000313" key="1">
    <source>
        <dbReference type="EMBL" id="QHI98295.1"/>
    </source>
</evidence>